<comment type="caution">
    <text evidence="1">The sequence shown here is derived from an EMBL/GenBank/DDBJ whole genome shotgun (WGS) entry which is preliminary data.</text>
</comment>
<name>A0ABN2G2H2_9ACTN</name>
<dbReference type="Pfam" id="PF20293">
    <property type="entry name" value="MC6"/>
    <property type="match status" value="1"/>
</dbReference>
<evidence type="ECO:0000313" key="2">
    <source>
        <dbReference type="Proteomes" id="UP001500064"/>
    </source>
</evidence>
<dbReference type="Proteomes" id="UP001500064">
    <property type="component" value="Unassembled WGS sequence"/>
</dbReference>
<evidence type="ECO:0000313" key="1">
    <source>
        <dbReference type="EMBL" id="GAA1664213.1"/>
    </source>
</evidence>
<dbReference type="RefSeq" id="WP_346111159.1">
    <property type="nucleotide sequence ID" value="NZ_BAAAMU010000070.1"/>
</dbReference>
<dbReference type="InterPro" id="IPR046897">
    <property type="entry name" value="ABC-3C_MC6"/>
</dbReference>
<dbReference type="EMBL" id="BAAAMU010000070">
    <property type="protein sequence ID" value="GAA1664213.1"/>
    <property type="molecule type" value="Genomic_DNA"/>
</dbReference>
<organism evidence="1 2">
    <name type="scientific">Nonomuraea maheshkhaliensis</name>
    <dbReference type="NCBI Taxonomy" id="419590"/>
    <lineage>
        <taxon>Bacteria</taxon>
        <taxon>Bacillati</taxon>
        <taxon>Actinomycetota</taxon>
        <taxon>Actinomycetes</taxon>
        <taxon>Streptosporangiales</taxon>
        <taxon>Streptosporangiaceae</taxon>
        <taxon>Nonomuraea</taxon>
    </lineage>
</organism>
<protein>
    <recommendedName>
        <fullName evidence="3">MarR family transcriptional regulator</fullName>
    </recommendedName>
</protein>
<accession>A0ABN2G2H2</accession>
<sequence length="88" mass="9694">MITPTKGIAPDRALLAVGAQILQQIDGPTSVSQAWYKLRSWRLENSHHAPISFGWFTLSLDVLYAMGLIEARDGLLVTRRVDASEANS</sequence>
<reference evidence="1 2" key="1">
    <citation type="journal article" date="2019" name="Int. J. Syst. Evol. Microbiol.">
        <title>The Global Catalogue of Microorganisms (GCM) 10K type strain sequencing project: providing services to taxonomists for standard genome sequencing and annotation.</title>
        <authorList>
            <consortium name="The Broad Institute Genomics Platform"/>
            <consortium name="The Broad Institute Genome Sequencing Center for Infectious Disease"/>
            <person name="Wu L."/>
            <person name="Ma J."/>
        </authorList>
    </citation>
    <scope>NUCLEOTIDE SEQUENCE [LARGE SCALE GENOMIC DNA]</scope>
    <source>
        <strain evidence="1 2">JCM 13929</strain>
    </source>
</reference>
<gene>
    <name evidence="1" type="ORF">GCM10009733_072460</name>
</gene>
<proteinExistence type="predicted"/>
<evidence type="ECO:0008006" key="3">
    <source>
        <dbReference type="Google" id="ProtNLM"/>
    </source>
</evidence>
<keyword evidence="2" id="KW-1185">Reference proteome</keyword>